<protein>
    <submittedName>
        <fullName evidence="3">ATPase 8 plasma membrane-type-like</fullName>
    </submittedName>
</protein>
<keyword evidence="2" id="KW-1133">Transmembrane helix</keyword>
<feature type="non-terminal residue" evidence="3">
    <location>
        <position position="1"/>
    </location>
</feature>
<sequence length="147" mass="16774">VATLIAVYAHWGFARINGIGWRWAGVIWIFTVVTYIPLDILKFIIRLGLSGRAWDNMIDNKTAFTTKKDYGRGEREAQWATAQRTLHGLKVTETKSNSSHHEHSEIAEQAKRRAEAARLKELHTLKGHVESVVKLKGLDIDTIQQHY</sequence>
<dbReference type="Gene3D" id="6.10.140.890">
    <property type="match status" value="1"/>
</dbReference>
<keyword evidence="4" id="KW-1185">Reference proteome</keyword>
<feature type="non-terminal residue" evidence="3">
    <location>
        <position position="147"/>
    </location>
</feature>
<feature type="transmembrane region" description="Helical" evidence="2">
    <location>
        <begin position="20"/>
        <end position="38"/>
    </location>
</feature>
<keyword evidence="2" id="KW-0812">Transmembrane</keyword>
<reference evidence="3 4" key="1">
    <citation type="journal article" date="2018" name="Front. Plant Sci.">
        <title>Red Clover (Trifolium pratense) and Zigzag Clover (T. medium) - A Picture of Genomic Similarities and Differences.</title>
        <authorList>
            <person name="Dluhosova J."/>
            <person name="Istvanek J."/>
            <person name="Nedelnik J."/>
            <person name="Repkova J."/>
        </authorList>
    </citation>
    <scope>NUCLEOTIDE SEQUENCE [LARGE SCALE GENOMIC DNA]</scope>
    <source>
        <strain evidence="4">cv. 10/8</strain>
        <tissue evidence="3">Leaf</tissue>
    </source>
</reference>
<organism evidence="3 4">
    <name type="scientific">Trifolium medium</name>
    <dbReference type="NCBI Taxonomy" id="97028"/>
    <lineage>
        <taxon>Eukaryota</taxon>
        <taxon>Viridiplantae</taxon>
        <taxon>Streptophyta</taxon>
        <taxon>Embryophyta</taxon>
        <taxon>Tracheophyta</taxon>
        <taxon>Spermatophyta</taxon>
        <taxon>Magnoliopsida</taxon>
        <taxon>eudicotyledons</taxon>
        <taxon>Gunneridae</taxon>
        <taxon>Pentapetalae</taxon>
        <taxon>rosids</taxon>
        <taxon>fabids</taxon>
        <taxon>Fabales</taxon>
        <taxon>Fabaceae</taxon>
        <taxon>Papilionoideae</taxon>
        <taxon>50 kb inversion clade</taxon>
        <taxon>NPAAA clade</taxon>
        <taxon>Hologalegina</taxon>
        <taxon>IRL clade</taxon>
        <taxon>Trifolieae</taxon>
        <taxon>Trifolium</taxon>
    </lineage>
</organism>
<accession>A0A392P5K3</accession>
<dbReference type="AlphaFoldDB" id="A0A392P5K3"/>
<proteinExistence type="predicted"/>
<evidence type="ECO:0000256" key="1">
    <source>
        <dbReference type="ARBA" id="ARBA00022842"/>
    </source>
</evidence>
<name>A0A392P5K3_9FABA</name>
<dbReference type="PANTHER" id="PTHR42861">
    <property type="entry name" value="CALCIUM-TRANSPORTING ATPASE"/>
    <property type="match status" value="1"/>
</dbReference>
<keyword evidence="1" id="KW-0460">Magnesium</keyword>
<dbReference type="EMBL" id="LXQA010062667">
    <property type="protein sequence ID" value="MCI06680.1"/>
    <property type="molecule type" value="Genomic_DNA"/>
</dbReference>
<comment type="caution">
    <text evidence="3">The sequence shown here is derived from an EMBL/GenBank/DDBJ whole genome shotgun (WGS) entry which is preliminary data.</text>
</comment>
<dbReference type="Proteomes" id="UP000265520">
    <property type="component" value="Unassembled WGS sequence"/>
</dbReference>
<evidence type="ECO:0000313" key="4">
    <source>
        <dbReference type="Proteomes" id="UP000265520"/>
    </source>
</evidence>
<keyword evidence="2" id="KW-0472">Membrane</keyword>
<evidence type="ECO:0000313" key="3">
    <source>
        <dbReference type="EMBL" id="MCI06680.1"/>
    </source>
</evidence>
<evidence type="ECO:0000256" key="2">
    <source>
        <dbReference type="SAM" id="Phobius"/>
    </source>
</evidence>
<dbReference type="Gene3D" id="1.20.1110.10">
    <property type="entry name" value="Calcium-transporting ATPase, transmembrane domain"/>
    <property type="match status" value="1"/>
</dbReference>